<organism evidence="3 4">
    <name type="scientific">Geodermatophilus tzadiensis</name>
    <dbReference type="NCBI Taxonomy" id="1137988"/>
    <lineage>
        <taxon>Bacteria</taxon>
        <taxon>Bacillati</taxon>
        <taxon>Actinomycetota</taxon>
        <taxon>Actinomycetes</taxon>
        <taxon>Geodermatophilales</taxon>
        <taxon>Geodermatophilaceae</taxon>
        <taxon>Geodermatophilus</taxon>
    </lineage>
</organism>
<evidence type="ECO:0000313" key="3">
    <source>
        <dbReference type="EMBL" id="PRY47408.1"/>
    </source>
</evidence>
<sequence length="488" mass="51719">MTVPTGGEDGTAVVIGASMAGLLAARVLAEHVGRVVVLDRDTLPEDAVARGGAPQSAHAHGLLARGRRALEELLPGLTADLVARGAVPGDMQADFRWISQGLPMAAATSGLEGLMVSRPLLEREVRRRVLADPRIGVRERVDVRSLVHDASGRVTGVAGLDRDDPGGDGLRRWDADLVVDASGRQSSAPEWLAASGFEPPEEERVEVDVAYATRLYRREPGHLDGALGIALAGTPDNPRGGVLLAQEGDRWICGLGGILGDRPPLDPAGFEAYAASLPSPALYEVIRSAVPLGEPRRFRFPASVRRRYERLARSPRGLLVTGDAVCSFNPVYGQGMAVAALEALALRDVLRGGLDRPSLAQEFWRACAPVVDVPWQIAAGGDRRFPGVPGPVDRRTRLLNGYVARVQRAAAVDPAVGTAFLRVANLEAPPPSLMAPSVLVRVVRASRRVPAVPRVPAAATIRSPDRRVSDPTVGGEVGRAAVRSDALR</sequence>
<dbReference type="PANTHER" id="PTHR43422">
    <property type="entry name" value="THIAMINE THIAZOLE SYNTHASE"/>
    <property type="match status" value="1"/>
</dbReference>
<dbReference type="Proteomes" id="UP000239210">
    <property type="component" value="Unassembled WGS sequence"/>
</dbReference>
<comment type="caution">
    <text evidence="3">The sequence shown here is derived from an EMBL/GenBank/DDBJ whole genome shotgun (WGS) entry which is preliminary data.</text>
</comment>
<dbReference type="RefSeq" id="WP_211297395.1">
    <property type="nucleotide sequence ID" value="NZ_PVTG01000014.1"/>
</dbReference>
<name>A0A2T0TPE8_9ACTN</name>
<dbReference type="SUPFAM" id="SSF51905">
    <property type="entry name" value="FAD/NAD(P)-binding domain"/>
    <property type="match status" value="1"/>
</dbReference>
<protein>
    <submittedName>
        <fullName evidence="3">2-polyprenyl-6-methoxyphenol hydroxylase-like FAD-dependent oxidoreductase</fullName>
    </submittedName>
</protein>
<keyword evidence="4" id="KW-1185">Reference proteome</keyword>
<dbReference type="AlphaFoldDB" id="A0A2T0TPE8"/>
<evidence type="ECO:0000256" key="1">
    <source>
        <dbReference type="SAM" id="MobiDB-lite"/>
    </source>
</evidence>
<dbReference type="Gene3D" id="3.50.50.60">
    <property type="entry name" value="FAD/NAD(P)-binding domain"/>
    <property type="match status" value="1"/>
</dbReference>
<dbReference type="GO" id="GO:0071949">
    <property type="term" value="F:FAD binding"/>
    <property type="evidence" value="ECO:0007669"/>
    <property type="project" value="InterPro"/>
</dbReference>
<dbReference type="InterPro" id="IPR036188">
    <property type="entry name" value="FAD/NAD-bd_sf"/>
</dbReference>
<evidence type="ECO:0000259" key="2">
    <source>
        <dbReference type="Pfam" id="PF01494"/>
    </source>
</evidence>
<feature type="region of interest" description="Disordered" evidence="1">
    <location>
        <begin position="463"/>
        <end position="488"/>
    </location>
</feature>
<dbReference type="PANTHER" id="PTHR43422:SF3">
    <property type="entry name" value="THIAMINE THIAZOLE SYNTHASE"/>
    <property type="match status" value="1"/>
</dbReference>
<gene>
    <name evidence="3" type="ORF">LY71_11440</name>
</gene>
<accession>A0A2T0TPE8</accession>
<reference evidence="3 4" key="1">
    <citation type="submission" date="2018-03" db="EMBL/GenBank/DDBJ databases">
        <title>Genomic Encyclopedia of Archaeal and Bacterial Type Strains, Phase II (KMG-II): from individual species to whole genera.</title>
        <authorList>
            <person name="Goeker M."/>
        </authorList>
    </citation>
    <scope>NUCLEOTIDE SEQUENCE [LARGE SCALE GENOMIC DNA]</scope>
    <source>
        <strain evidence="3 4">DSM 45416</strain>
    </source>
</reference>
<feature type="domain" description="FAD-binding" evidence="2">
    <location>
        <begin position="12"/>
        <end position="198"/>
    </location>
</feature>
<proteinExistence type="predicted"/>
<dbReference type="EMBL" id="PVTG01000014">
    <property type="protein sequence ID" value="PRY47408.1"/>
    <property type="molecule type" value="Genomic_DNA"/>
</dbReference>
<dbReference type="InterPro" id="IPR002938">
    <property type="entry name" value="FAD-bd"/>
</dbReference>
<dbReference type="Pfam" id="PF01494">
    <property type="entry name" value="FAD_binding_3"/>
    <property type="match status" value="1"/>
</dbReference>
<evidence type="ECO:0000313" key="4">
    <source>
        <dbReference type="Proteomes" id="UP000239210"/>
    </source>
</evidence>